<evidence type="ECO:0000313" key="1">
    <source>
        <dbReference type="EMBL" id="MCM4077647.1"/>
    </source>
</evidence>
<reference evidence="1 2" key="1">
    <citation type="submission" date="2022-06" db="EMBL/GenBank/DDBJ databases">
        <title>Actinoplanes abujensis sp. nov., isolated from Nigerian arid soil.</title>
        <authorList>
            <person name="Ding P."/>
        </authorList>
    </citation>
    <scope>NUCLEOTIDE SEQUENCE [LARGE SCALE GENOMIC DNA]</scope>
    <source>
        <strain evidence="2">TRM88002</strain>
    </source>
</reference>
<accession>A0ABT0XV21</accession>
<evidence type="ECO:0000313" key="2">
    <source>
        <dbReference type="Proteomes" id="UP001523216"/>
    </source>
</evidence>
<dbReference type="Proteomes" id="UP001523216">
    <property type="component" value="Unassembled WGS sequence"/>
</dbReference>
<dbReference type="EMBL" id="JAMQOL010000010">
    <property type="protein sequence ID" value="MCM4077647.1"/>
    <property type="molecule type" value="Genomic_DNA"/>
</dbReference>
<name>A0ABT0XV21_9ACTN</name>
<proteinExistence type="predicted"/>
<comment type="caution">
    <text evidence="1">The sequence shown here is derived from an EMBL/GenBank/DDBJ whole genome shotgun (WGS) entry which is preliminary data.</text>
</comment>
<organism evidence="1 2">
    <name type="scientific">Paractinoplanes hotanensis</name>
    <dbReference type="NCBI Taxonomy" id="2906497"/>
    <lineage>
        <taxon>Bacteria</taxon>
        <taxon>Bacillati</taxon>
        <taxon>Actinomycetota</taxon>
        <taxon>Actinomycetes</taxon>
        <taxon>Micromonosporales</taxon>
        <taxon>Micromonosporaceae</taxon>
        <taxon>Paractinoplanes</taxon>
    </lineage>
</organism>
<keyword evidence="2" id="KW-1185">Reference proteome</keyword>
<protein>
    <submittedName>
        <fullName evidence="1">Uncharacterized protein</fullName>
    </submittedName>
</protein>
<sequence>MIARSVTRSWTPAGSWITPALPLYGDDHERRDFAPARSLRDLPLWAPPPLWPPWAPAPAA</sequence>
<gene>
    <name evidence="1" type="ORF">LXN57_08725</name>
</gene>
<dbReference type="RefSeq" id="WP_251797499.1">
    <property type="nucleotide sequence ID" value="NZ_JAMQOL010000010.1"/>
</dbReference>